<dbReference type="EC" id="5.3.3.2" evidence="2"/>
<evidence type="ECO:0000259" key="1">
    <source>
        <dbReference type="PROSITE" id="PS51462"/>
    </source>
</evidence>
<organism evidence="2">
    <name type="scientific">bioreactor metagenome</name>
    <dbReference type="NCBI Taxonomy" id="1076179"/>
    <lineage>
        <taxon>unclassified sequences</taxon>
        <taxon>metagenomes</taxon>
        <taxon>ecological metagenomes</taxon>
    </lineage>
</organism>
<dbReference type="CDD" id="cd04693">
    <property type="entry name" value="NUDIX_Hydrolase"/>
    <property type="match status" value="1"/>
</dbReference>
<accession>A0A645CIR4</accession>
<reference evidence="2" key="1">
    <citation type="submission" date="2019-08" db="EMBL/GenBank/DDBJ databases">
        <authorList>
            <person name="Kucharzyk K."/>
            <person name="Murdoch R.W."/>
            <person name="Higgins S."/>
            <person name="Loffler F."/>
        </authorList>
    </citation>
    <scope>NUCLEOTIDE SEQUENCE</scope>
</reference>
<evidence type="ECO:0000313" key="2">
    <source>
        <dbReference type="EMBL" id="MPM76849.1"/>
    </source>
</evidence>
<dbReference type="PROSITE" id="PS51462">
    <property type="entry name" value="NUDIX"/>
    <property type="match status" value="1"/>
</dbReference>
<proteinExistence type="predicted"/>
<dbReference type="InterPro" id="IPR000086">
    <property type="entry name" value="NUDIX_hydrolase_dom"/>
</dbReference>
<sequence length="175" mass="20011">MWDVYDRDRRLTGRTMRRGDEMAAGDYHLVVHVCLFNAEGEMLIQQRQPFKQGWSGMWDVSVGGSAVAGDSSQSAAQRETLEEIGYQADLQGVRPHLTVNFSSGFDDYYLIEAGDLDIGKLKLQYEEVKQVKWASREEIMRLIGTNEFIPYHRSLIDLMFHMRRGYGAIVNGRNA</sequence>
<dbReference type="AlphaFoldDB" id="A0A645CIR4"/>
<dbReference type="GO" id="GO:0004452">
    <property type="term" value="F:isopentenyl-diphosphate delta-isomerase activity"/>
    <property type="evidence" value="ECO:0007669"/>
    <property type="project" value="UniProtKB-EC"/>
</dbReference>
<protein>
    <submittedName>
        <fullName evidence="2">Isopentenyl-diphosphate Delta-isomerase</fullName>
        <ecNumber evidence="2">5.3.3.2</ecNumber>
    </submittedName>
</protein>
<dbReference type="InterPro" id="IPR015797">
    <property type="entry name" value="NUDIX_hydrolase-like_dom_sf"/>
</dbReference>
<feature type="domain" description="Nudix hydrolase" evidence="1">
    <location>
        <begin position="26"/>
        <end position="156"/>
    </location>
</feature>
<name>A0A645CIR4_9ZZZZ</name>
<dbReference type="SUPFAM" id="SSF55811">
    <property type="entry name" value="Nudix"/>
    <property type="match status" value="1"/>
</dbReference>
<comment type="caution">
    <text evidence="2">The sequence shown here is derived from an EMBL/GenBank/DDBJ whole genome shotgun (WGS) entry which is preliminary data.</text>
</comment>
<dbReference type="PANTHER" id="PTHR10885">
    <property type="entry name" value="ISOPENTENYL-DIPHOSPHATE DELTA-ISOMERASE"/>
    <property type="match status" value="1"/>
</dbReference>
<gene>
    <name evidence="2" type="primary">idi_20</name>
    <name evidence="2" type="ORF">SDC9_123848</name>
</gene>
<dbReference type="Pfam" id="PF00293">
    <property type="entry name" value="NUDIX"/>
    <property type="match status" value="1"/>
</dbReference>
<dbReference type="EMBL" id="VSSQ01027543">
    <property type="protein sequence ID" value="MPM76849.1"/>
    <property type="molecule type" value="Genomic_DNA"/>
</dbReference>
<keyword evidence="2" id="KW-0413">Isomerase</keyword>
<dbReference type="Gene3D" id="3.90.79.10">
    <property type="entry name" value="Nucleoside Triphosphate Pyrophosphohydrolase"/>
    <property type="match status" value="1"/>
</dbReference>
<dbReference type="PANTHER" id="PTHR10885:SF0">
    <property type="entry name" value="ISOPENTENYL-DIPHOSPHATE DELTA-ISOMERASE"/>
    <property type="match status" value="1"/>
</dbReference>